<feature type="transmembrane region" description="Helical" evidence="1">
    <location>
        <begin position="50"/>
        <end position="70"/>
    </location>
</feature>
<reference evidence="2" key="1">
    <citation type="journal article" date="2014" name="Front. Microbiol.">
        <title>High frequency of phylogenetically diverse reductive dehalogenase-homologous genes in deep subseafloor sedimentary metagenomes.</title>
        <authorList>
            <person name="Kawai M."/>
            <person name="Futagami T."/>
            <person name="Toyoda A."/>
            <person name="Takaki Y."/>
            <person name="Nishi S."/>
            <person name="Hori S."/>
            <person name="Arai W."/>
            <person name="Tsubouchi T."/>
            <person name="Morono Y."/>
            <person name="Uchiyama I."/>
            <person name="Ito T."/>
            <person name="Fujiyama A."/>
            <person name="Inagaki F."/>
            <person name="Takami H."/>
        </authorList>
    </citation>
    <scope>NUCLEOTIDE SEQUENCE</scope>
    <source>
        <strain evidence="2">Expedition CK06-06</strain>
    </source>
</reference>
<keyword evidence="1" id="KW-0472">Membrane</keyword>
<feature type="non-terminal residue" evidence="2">
    <location>
        <position position="1"/>
    </location>
</feature>
<protein>
    <submittedName>
        <fullName evidence="2">Uncharacterized protein</fullName>
    </submittedName>
</protein>
<name>X1P1I3_9ZZZZ</name>
<proteinExistence type="predicted"/>
<accession>X1P1I3</accession>
<sequence length="81" mass="9090">VFYALQNLTTVEELYEIWGWVLNPETGEWEYRVIETGERRAPPEWWGETITIVGVVAALAAAAVVAVVVIPRILPERPALT</sequence>
<dbReference type="AlphaFoldDB" id="X1P1I3"/>
<gene>
    <name evidence="2" type="ORF">S06H3_56064</name>
</gene>
<evidence type="ECO:0000313" key="2">
    <source>
        <dbReference type="EMBL" id="GAI49743.1"/>
    </source>
</evidence>
<keyword evidence="1" id="KW-0812">Transmembrane</keyword>
<comment type="caution">
    <text evidence="2">The sequence shown here is derived from an EMBL/GenBank/DDBJ whole genome shotgun (WGS) entry which is preliminary data.</text>
</comment>
<keyword evidence="1" id="KW-1133">Transmembrane helix</keyword>
<evidence type="ECO:0000256" key="1">
    <source>
        <dbReference type="SAM" id="Phobius"/>
    </source>
</evidence>
<dbReference type="EMBL" id="BARV01036028">
    <property type="protein sequence ID" value="GAI49743.1"/>
    <property type="molecule type" value="Genomic_DNA"/>
</dbReference>
<organism evidence="2">
    <name type="scientific">marine sediment metagenome</name>
    <dbReference type="NCBI Taxonomy" id="412755"/>
    <lineage>
        <taxon>unclassified sequences</taxon>
        <taxon>metagenomes</taxon>
        <taxon>ecological metagenomes</taxon>
    </lineage>
</organism>